<accession>A0ABN0T6K6</accession>
<keyword evidence="2" id="KW-1185">Reference proteome</keyword>
<gene>
    <name evidence="1" type="ORF">GCM10008919_16270</name>
</gene>
<proteinExistence type="predicted"/>
<evidence type="ECO:0000313" key="1">
    <source>
        <dbReference type="EMBL" id="GAA0213786.1"/>
    </source>
</evidence>
<dbReference type="EMBL" id="BAAACR010000012">
    <property type="protein sequence ID" value="GAA0213786.1"/>
    <property type="molecule type" value="Genomic_DNA"/>
</dbReference>
<dbReference type="Proteomes" id="UP001500399">
    <property type="component" value="Unassembled WGS sequence"/>
</dbReference>
<sequence>MFYRFFIKWEELIRKSIESLAMLHGCAGYDRIGRSYVYGIADQTDPQTGADFSFVREDKPDA</sequence>
<protein>
    <submittedName>
        <fullName evidence="1">Uncharacterized protein</fullName>
    </submittedName>
</protein>
<reference evidence="1 2" key="1">
    <citation type="journal article" date="2019" name="Int. J. Syst. Evol. Microbiol.">
        <title>The Global Catalogue of Microorganisms (GCM) 10K type strain sequencing project: providing services to taxonomists for standard genome sequencing and annotation.</title>
        <authorList>
            <consortium name="The Broad Institute Genomics Platform"/>
            <consortium name="The Broad Institute Genome Sequencing Center for Infectious Disease"/>
            <person name="Wu L."/>
            <person name="Ma J."/>
        </authorList>
    </citation>
    <scope>NUCLEOTIDE SEQUENCE [LARGE SCALE GENOMIC DNA]</scope>
    <source>
        <strain evidence="1 2">JCM 8542</strain>
    </source>
</reference>
<organism evidence="1 2">
    <name type="scientific">Selenomonas dianae</name>
    <dbReference type="NCBI Taxonomy" id="135079"/>
    <lineage>
        <taxon>Bacteria</taxon>
        <taxon>Bacillati</taxon>
        <taxon>Bacillota</taxon>
        <taxon>Negativicutes</taxon>
        <taxon>Selenomonadales</taxon>
        <taxon>Selenomonadaceae</taxon>
        <taxon>Selenomonas</taxon>
    </lineage>
</organism>
<comment type="caution">
    <text evidence="1">The sequence shown here is derived from an EMBL/GenBank/DDBJ whole genome shotgun (WGS) entry which is preliminary data.</text>
</comment>
<name>A0ABN0T6K6_9FIRM</name>
<evidence type="ECO:0000313" key="2">
    <source>
        <dbReference type="Proteomes" id="UP001500399"/>
    </source>
</evidence>